<sequence length="357" mass="38988">MRFTLAQACEKANAFADEFGATILLPISTLSAMTQPSYSRTARVVWPLAIGVAYGLFVRVGMPYRPFGLLDIVSTAFLVVTPFSLGALAVFMAARGERTSPRHDARVAAKAMLLFLLTMFVTLLEGLICIVLVLPVFMVAAVLGGVLAGWLHRRTLDSKGTVSAFVLLPLLLGPVEAALPPSQSEQTVTTTIHIDAPPEAVFDQLADVRRIAPDELGFAFVHAIGLPKPIEADMQGTGVGAVRVSRWEKNVRFEEVITHWQRPTAMHYRFHIPPGGIPRDALDQHVEMGGEYFTVLDGGYDLAPAAGGGTDLTLTTRFLNKSQLKLYGDLWGRMVLQDFHRSILGLMRHRAEAARRA</sequence>
<accession>A0ABX5SE00</accession>
<name>A0ABX5SE00_9BURK</name>
<dbReference type="InterPro" id="IPR023393">
    <property type="entry name" value="START-like_dom_sf"/>
</dbReference>
<feature type="transmembrane region" description="Helical" evidence="1">
    <location>
        <begin position="130"/>
        <end position="151"/>
    </location>
</feature>
<keyword evidence="1" id="KW-0812">Transmembrane</keyword>
<keyword evidence="1" id="KW-0472">Membrane</keyword>
<evidence type="ECO:0008006" key="4">
    <source>
        <dbReference type="Google" id="ProtNLM"/>
    </source>
</evidence>
<keyword evidence="1" id="KW-1133">Transmembrane helix</keyword>
<feature type="transmembrane region" description="Helical" evidence="1">
    <location>
        <begin position="74"/>
        <end position="95"/>
    </location>
</feature>
<evidence type="ECO:0000313" key="3">
    <source>
        <dbReference type="Proteomes" id="UP000294359"/>
    </source>
</evidence>
<dbReference type="InterPro" id="IPR019587">
    <property type="entry name" value="Polyketide_cyclase/dehydratase"/>
</dbReference>
<reference evidence="2 3" key="1">
    <citation type="submission" date="2019-03" db="EMBL/GenBank/DDBJ databases">
        <title>Draft Genome Sequences of Six Type Strains of the Genus Massilia.</title>
        <authorList>
            <person name="Miess H."/>
            <person name="Frediansyhah A."/>
            <person name="Gross H."/>
        </authorList>
    </citation>
    <scope>NUCLEOTIDE SEQUENCE [LARGE SCALE GENOMIC DNA]</scope>
    <source>
        <strain evidence="2 3">DSM 17505</strain>
    </source>
</reference>
<dbReference type="Gene3D" id="3.30.530.20">
    <property type="match status" value="1"/>
</dbReference>
<dbReference type="Pfam" id="PF10604">
    <property type="entry name" value="Polyketide_cyc2"/>
    <property type="match status" value="1"/>
</dbReference>
<evidence type="ECO:0000313" key="2">
    <source>
        <dbReference type="EMBL" id="QBQ37716.1"/>
    </source>
</evidence>
<protein>
    <recommendedName>
        <fullName evidence="4">SRPBCC family protein</fullName>
    </recommendedName>
</protein>
<feature type="transmembrane region" description="Helical" evidence="1">
    <location>
        <begin position="107"/>
        <end position="124"/>
    </location>
</feature>
<proteinExistence type="predicted"/>
<feature type="transmembrane region" description="Helical" evidence="1">
    <location>
        <begin position="44"/>
        <end position="62"/>
    </location>
</feature>
<dbReference type="Proteomes" id="UP000294359">
    <property type="component" value="Chromosome"/>
</dbReference>
<keyword evidence="3" id="KW-1185">Reference proteome</keyword>
<gene>
    <name evidence="2" type="ORF">E1742_17220</name>
</gene>
<organism evidence="2 3">
    <name type="scientific">Pseudoduganella plicata</name>
    <dbReference type="NCBI Taxonomy" id="321984"/>
    <lineage>
        <taxon>Bacteria</taxon>
        <taxon>Pseudomonadati</taxon>
        <taxon>Pseudomonadota</taxon>
        <taxon>Betaproteobacteria</taxon>
        <taxon>Burkholderiales</taxon>
        <taxon>Oxalobacteraceae</taxon>
        <taxon>Telluria group</taxon>
        <taxon>Pseudoduganella</taxon>
    </lineage>
</organism>
<evidence type="ECO:0000256" key="1">
    <source>
        <dbReference type="SAM" id="Phobius"/>
    </source>
</evidence>
<dbReference type="SUPFAM" id="SSF55961">
    <property type="entry name" value="Bet v1-like"/>
    <property type="match status" value="1"/>
</dbReference>
<dbReference type="EMBL" id="CP038026">
    <property type="protein sequence ID" value="QBQ37716.1"/>
    <property type="molecule type" value="Genomic_DNA"/>
</dbReference>